<gene>
    <name evidence="1" type="ORF">TT172_LOCUS7110</name>
</gene>
<accession>A0A3S5CXH7</accession>
<reference evidence="1 2" key="1">
    <citation type="submission" date="2018-04" db="EMBL/GenBank/DDBJ databases">
        <authorList>
            <person name="Huttner S."/>
            <person name="Dainat J."/>
        </authorList>
    </citation>
    <scope>NUCLEOTIDE SEQUENCE [LARGE SCALE GENOMIC DNA]</scope>
</reference>
<name>A0A3S5CXH7_9PEZI</name>
<dbReference type="AlphaFoldDB" id="A0A3S5CXH7"/>
<sequence length="96" mass="10243">MQALDRLDPGTAACIIYGNHSGSGNEIGPLLPQEDRQKVFRALFMASGLTNHDAVVVAGLVKLTGLAWWKRMWMVQEIALAGVAESPRPPGSQTGA</sequence>
<organism evidence="1 2">
    <name type="scientific">Thermothielavioides terrestris</name>
    <dbReference type="NCBI Taxonomy" id="2587410"/>
    <lineage>
        <taxon>Eukaryota</taxon>
        <taxon>Fungi</taxon>
        <taxon>Dikarya</taxon>
        <taxon>Ascomycota</taxon>
        <taxon>Pezizomycotina</taxon>
        <taxon>Sordariomycetes</taxon>
        <taxon>Sordariomycetidae</taxon>
        <taxon>Sordariales</taxon>
        <taxon>Chaetomiaceae</taxon>
        <taxon>Thermothielavioides</taxon>
    </lineage>
</organism>
<evidence type="ECO:0000313" key="2">
    <source>
        <dbReference type="Proteomes" id="UP000289323"/>
    </source>
</evidence>
<protein>
    <submittedName>
        <fullName evidence="1">Cf1203a2-f3ae-47a3-bbe4-a13eee78b919</fullName>
    </submittedName>
</protein>
<dbReference type="EMBL" id="OUUZ01000013">
    <property type="protein sequence ID" value="SPQ24691.1"/>
    <property type="molecule type" value="Genomic_DNA"/>
</dbReference>
<proteinExistence type="predicted"/>
<evidence type="ECO:0000313" key="1">
    <source>
        <dbReference type="EMBL" id="SPQ24691.1"/>
    </source>
</evidence>
<dbReference type="Proteomes" id="UP000289323">
    <property type="component" value="Unassembled WGS sequence"/>
</dbReference>